<protein>
    <submittedName>
        <fullName evidence="2">Uncharacterized protein</fullName>
    </submittedName>
</protein>
<feature type="region of interest" description="Disordered" evidence="1">
    <location>
        <begin position="55"/>
        <end position="79"/>
    </location>
</feature>
<organism evidence="2 3">
    <name type="scientific">Methylorubrum podarium</name>
    <dbReference type="NCBI Taxonomy" id="200476"/>
    <lineage>
        <taxon>Bacteria</taxon>
        <taxon>Pseudomonadati</taxon>
        <taxon>Pseudomonadota</taxon>
        <taxon>Alphaproteobacteria</taxon>
        <taxon>Hyphomicrobiales</taxon>
        <taxon>Methylobacteriaceae</taxon>
        <taxon>Methylorubrum</taxon>
    </lineage>
</organism>
<comment type="caution">
    <text evidence="2">The sequence shown here is derived from an EMBL/GenBank/DDBJ whole genome shotgun (WGS) entry which is preliminary data.</text>
</comment>
<proteinExistence type="predicted"/>
<evidence type="ECO:0000313" key="3">
    <source>
        <dbReference type="Proteomes" id="UP001480955"/>
    </source>
</evidence>
<name>A0ABV1QTQ1_9HYPH</name>
<dbReference type="EMBL" id="JBELQE010000118">
    <property type="protein sequence ID" value="MER2252704.1"/>
    <property type="molecule type" value="Genomic_DNA"/>
</dbReference>
<dbReference type="RefSeq" id="WP_350396949.1">
    <property type="nucleotide sequence ID" value="NZ_JBELQE010000118.1"/>
</dbReference>
<sequence length="79" mass="8073">MSLDSGSPRPRGPLAWSIKMSLILGLGATALAHHVAKPVPKPAAQAIDPEVTGSIGTSAQATRLDPCTLRGSLGPSPRH</sequence>
<reference evidence="2 3" key="1">
    <citation type="submission" date="2024-06" db="EMBL/GenBank/DDBJ databases">
        <authorList>
            <person name="Campbell A.G."/>
        </authorList>
    </citation>
    <scope>NUCLEOTIDE SEQUENCE [LARGE SCALE GENOMIC DNA]</scope>
    <source>
        <strain evidence="2 3">EM12</strain>
    </source>
</reference>
<evidence type="ECO:0000256" key="1">
    <source>
        <dbReference type="SAM" id="MobiDB-lite"/>
    </source>
</evidence>
<evidence type="ECO:0000313" key="2">
    <source>
        <dbReference type="EMBL" id="MER2252704.1"/>
    </source>
</evidence>
<dbReference type="Proteomes" id="UP001480955">
    <property type="component" value="Unassembled WGS sequence"/>
</dbReference>
<gene>
    <name evidence="2" type="ORF">ABS772_22560</name>
</gene>
<keyword evidence="3" id="KW-1185">Reference proteome</keyword>
<accession>A0ABV1QTQ1</accession>